<sequence>MPEEITVFYEAFPVGKLLIDNDGAISFAYDLRWTESRGAFPISLTMPFAADIYPPDTVHPWLANLLPEERQLATLARAIGVDRKDTIAILREIGGDTAGALSFGGPSLRDDWHFEPLETFYQLKDPEAALLRHFADLKERPFLAGEDGVRLSLAGGQEKATLTVLDANGRPRLGLPQPGDVLAIPKTGAPSTLIVKPDNDRIPGIVENEAYCLTLAAAIGIPTAEVSILKVGPRNALAVARYDRAYRQDGQIRRLHQEDFAQANRVFPVNKYEAGTVPGPTIATLLATGRNLPSRDGLKLLDQLIFNILVANTDAHAKNYSLLLAGEKALAPLYDVSTVLPWPHVNQSFAQKIDGKKRKPEDVAARHWDAIAAAGGYNPRQTRLRVKELVDAIVGAGIRTYEHVASHPGAIAPLVEQAQTYVEGNALRLLGRLKE</sequence>
<evidence type="ECO:0000259" key="5">
    <source>
        <dbReference type="Pfam" id="PF13657"/>
    </source>
</evidence>
<comment type="similarity">
    <text evidence="1">Belongs to the HipA Ser/Thr kinase family.</text>
</comment>
<dbReference type="InterPro" id="IPR052028">
    <property type="entry name" value="HipA_Ser/Thr_kinase"/>
</dbReference>
<dbReference type="Gene3D" id="1.10.1070.20">
    <property type="match status" value="1"/>
</dbReference>
<dbReference type="OrthoDB" id="9805913at2"/>
<dbReference type="GO" id="GO:0005829">
    <property type="term" value="C:cytosol"/>
    <property type="evidence" value="ECO:0007669"/>
    <property type="project" value="TreeGrafter"/>
</dbReference>
<dbReference type="eggNOG" id="COG3550">
    <property type="taxonomic scope" value="Bacteria"/>
</dbReference>
<keyword evidence="3" id="KW-0418">Kinase</keyword>
<feature type="domain" description="HipA-like C-terminal" evidence="4">
    <location>
        <begin position="151"/>
        <end position="394"/>
    </location>
</feature>
<dbReference type="GO" id="GO:0004674">
    <property type="term" value="F:protein serine/threonine kinase activity"/>
    <property type="evidence" value="ECO:0007669"/>
    <property type="project" value="TreeGrafter"/>
</dbReference>
<dbReference type="InterPro" id="IPR017508">
    <property type="entry name" value="HipA_N1"/>
</dbReference>
<evidence type="ECO:0000256" key="2">
    <source>
        <dbReference type="ARBA" id="ARBA00022679"/>
    </source>
</evidence>
<dbReference type="Pfam" id="PF07804">
    <property type="entry name" value="HipA_C"/>
    <property type="match status" value="1"/>
</dbReference>
<proteinExistence type="inferred from homology"/>
<reference evidence="6 7" key="1">
    <citation type="journal article" date="2014" name="Nature">
        <title>Sequential evolution of bacterial morphology by co-option of a developmental regulator.</title>
        <authorList>
            <person name="Jiang C."/>
            <person name="Brown P.J."/>
            <person name="Ducret A."/>
            <person name="Brun Y.V."/>
        </authorList>
    </citation>
    <scope>NUCLEOTIDE SEQUENCE [LARGE SCALE GENOMIC DNA]</scope>
    <source>
        <strain evidence="6 7">DSM 16100</strain>
    </source>
</reference>
<dbReference type="Proteomes" id="UP000017837">
    <property type="component" value="Unassembled WGS sequence"/>
</dbReference>
<dbReference type="AlphaFoldDB" id="V4QJ06"/>
<dbReference type="NCBIfam" id="TIGR03071">
    <property type="entry name" value="couple_hipA"/>
    <property type="match status" value="1"/>
</dbReference>
<dbReference type="PANTHER" id="PTHR37419">
    <property type="entry name" value="SERINE/THREONINE-PROTEIN KINASE TOXIN HIPA"/>
    <property type="match status" value="1"/>
</dbReference>
<evidence type="ECO:0000256" key="3">
    <source>
        <dbReference type="ARBA" id="ARBA00022777"/>
    </source>
</evidence>
<keyword evidence="2" id="KW-0808">Transferase</keyword>
<dbReference type="PATRIC" id="fig|1121022.4.peg.4678"/>
<dbReference type="EMBL" id="AWGB01000108">
    <property type="protein sequence ID" value="ESQ79148.1"/>
    <property type="molecule type" value="Genomic_DNA"/>
</dbReference>
<gene>
    <name evidence="6" type="ORF">ABENE_22845</name>
</gene>
<accession>V4QJ06</accession>
<name>V4QJ06_9CAUL</name>
<dbReference type="STRING" id="1121022.GCA_000376105_04466"/>
<dbReference type="Pfam" id="PF13657">
    <property type="entry name" value="Couple_hipA"/>
    <property type="match status" value="1"/>
</dbReference>
<protein>
    <recommendedName>
        <fullName evidence="8">Phosphatidylinositol kinase</fullName>
    </recommendedName>
</protein>
<evidence type="ECO:0000313" key="6">
    <source>
        <dbReference type="EMBL" id="ESQ79148.1"/>
    </source>
</evidence>
<dbReference type="CDD" id="cd17793">
    <property type="entry name" value="HipA"/>
    <property type="match status" value="1"/>
</dbReference>
<evidence type="ECO:0000313" key="7">
    <source>
        <dbReference type="Proteomes" id="UP000017837"/>
    </source>
</evidence>
<dbReference type="PANTHER" id="PTHR37419:SF1">
    <property type="entry name" value="SERINE_THREONINE-PROTEIN KINASE TOXIN HIPA"/>
    <property type="match status" value="1"/>
</dbReference>
<comment type="caution">
    <text evidence="6">The sequence shown here is derived from an EMBL/GenBank/DDBJ whole genome shotgun (WGS) entry which is preliminary data.</text>
</comment>
<evidence type="ECO:0008006" key="8">
    <source>
        <dbReference type="Google" id="ProtNLM"/>
    </source>
</evidence>
<dbReference type="RefSeq" id="WP_018084140.1">
    <property type="nucleotide sequence ID" value="NZ_AQWM01000067.1"/>
</dbReference>
<organism evidence="6 7">
    <name type="scientific">Asticcacaulis benevestitus DSM 16100 = ATCC BAA-896</name>
    <dbReference type="NCBI Taxonomy" id="1121022"/>
    <lineage>
        <taxon>Bacteria</taxon>
        <taxon>Pseudomonadati</taxon>
        <taxon>Pseudomonadota</taxon>
        <taxon>Alphaproteobacteria</taxon>
        <taxon>Caulobacterales</taxon>
        <taxon>Caulobacteraceae</taxon>
        <taxon>Asticcacaulis</taxon>
    </lineage>
</organism>
<evidence type="ECO:0000256" key="1">
    <source>
        <dbReference type="ARBA" id="ARBA00010164"/>
    </source>
</evidence>
<keyword evidence="7" id="KW-1185">Reference proteome</keyword>
<evidence type="ECO:0000259" key="4">
    <source>
        <dbReference type="Pfam" id="PF07804"/>
    </source>
</evidence>
<feature type="domain" description="HipA N-terminal subdomain 1" evidence="5">
    <location>
        <begin position="6"/>
        <end position="103"/>
    </location>
</feature>
<dbReference type="InterPro" id="IPR012893">
    <property type="entry name" value="HipA-like_C"/>
</dbReference>